<keyword evidence="4" id="KW-1185">Reference proteome</keyword>
<dbReference type="Proteomes" id="UP000016932">
    <property type="component" value="Unassembled WGS sequence"/>
</dbReference>
<feature type="transmembrane region" description="Helical" evidence="2">
    <location>
        <begin position="339"/>
        <end position="359"/>
    </location>
</feature>
<dbReference type="OrthoDB" id="10671816at2759"/>
<sequence>MDPSKAHRRPSSSSSSSPRLPALVHPVQDYLGQIRRYLDSATYADQAIVIETSKWYSPAGDEDIEDQLVNVFRTASRILNSSDSQRRAELTFLRDVGFGEEEVEAALAEDRRRRQGADRRRRQGEDKEDGEDTDTVQAQQVAFEDKEDGEDTDTVQAQQVAFEDKEDGEDTDTVQAQQVAFEDKEDGEDTDTVQAQQVAFWGGGFSPSIYSWLDLVRFVLAPANLQIHNSKRPYTAMASFLLSSIDIAQFGFAAYCAWQWHSYVVDSPNTLLITFMIYFAILISTYYANLTSWLYRTTRRLGILSTLAHHLSKAIVLFYLRIGAMMIIPPAPMPRSPKLLSWTFWPGVIRSLFIAWRAWPALKKSFSTSIFRALIAPYVAFGVSLFLLTQYKVNNTWDPSDGRAGVSFQDFVNATADVARQGFWPLELRIRSDWCQIERVAWQIGCAEQRDTPRWLRSGDCTAMFPGLVKRTPLDIQQDLTLTTRCHRLSEMLNAVDGLGDTFWLNNVTEDKIGLRSRFWNVADTLVEFSDIAEKLEQQPGRTDTDLSRYHRLRRFFTRHRIITPEVRQENFTLWFLGAKYWHILFSPIWNRLTTLITTLYLLDPEYDRARQRLDDARIGLDALHHTLERCYPLLRQYGTTLGILLAAYPGVQSDAGVFPSPYESHLSSVYLRSSLIADSTDPSRIRDVGDSVYAWTISMAKSNLGARRSWRKVERWLSTGKEVGRLSESRIDPDAPSEKEAWQKLREVARAAGAVDRK</sequence>
<evidence type="ECO:0000256" key="2">
    <source>
        <dbReference type="SAM" id="Phobius"/>
    </source>
</evidence>
<dbReference type="RefSeq" id="XP_007932369.1">
    <property type="nucleotide sequence ID" value="XM_007934178.1"/>
</dbReference>
<reference evidence="3 4" key="1">
    <citation type="journal article" date="2012" name="PLoS Pathog.">
        <title>Diverse lifestyles and strategies of plant pathogenesis encoded in the genomes of eighteen Dothideomycetes fungi.</title>
        <authorList>
            <person name="Ohm R.A."/>
            <person name="Feau N."/>
            <person name="Henrissat B."/>
            <person name="Schoch C.L."/>
            <person name="Horwitz B.A."/>
            <person name="Barry K.W."/>
            <person name="Condon B.J."/>
            <person name="Copeland A.C."/>
            <person name="Dhillon B."/>
            <person name="Glaser F."/>
            <person name="Hesse C.N."/>
            <person name="Kosti I."/>
            <person name="LaButti K."/>
            <person name="Lindquist E.A."/>
            <person name="Lucas S."/>
            <person name="Salamov A.A."/>
            <person name="Bradshaw R.E."/>
            <person name="Ciuffetti L."/>
            <person name="Hamelin R.C."/>
            <person name="Kema G.H.J."/>
            <person name="Lawrence C."/>
            <person name="Scott J.A."/>
            <person name="Spatafora J.W."/>
            <person name="Turgeon B.G."/>
            <person name="de Wit P.J.G.M."/>
            <person name="Zhong S."/>
            <person name="Goodwin S.B."/>
            <person name="Grigoriev I.V."/>
        </authorList>
    </citation>
    <scope>NUCLEOTIDE SEQUENCE [LARGE SCALE GENOMIC DNA]</scope>
    <source>
        <strain evidence="3 4">CIRAD86</strain>
    </source>
</reference>
<keyword evidence="2" id="KW-0812">Transmembrane</keyword>
<dbReference type="HOGENOM" id="CLU_367272_0_0_1"/>
<evidence type="ECO:0000256" key="1">
    <source>
        <dbReference type="SAM" id="MobiDB-lite"/>
    </source>
</evidence>
<feature type="region of interest" description="Disordered" evidence="1">
    <location>
        <begin position="1"/>
        <end position="23"/>
    </location>
</feature>
<dbReference type="EMBL" id="KB446571">
    <property type="protein sequence ID" value="EME77044.1"/>
    <property type="molecule type" value="Genomic_DNA"/>
</dbReference>
<evidence type="ECO:0000313" key="4">
    <source>
        <dbReference type="Proteomes" id="UP000016932"/>
    </source>
</evidence>
<evidence type="ECO:0000313" key="3">
    <source>
        <dbReference type="EMBL" id="EME77044.1"/>
    </source>
</evidence>
<feature type="transmembrane region" description="Helical" evidence="2">
    <location>
        <begin position="272"/>
        <end position="295"/>
    </location>
</feature>
<feature type="region of interest" description="Disordered" evidence="1">
    <location>
        <begin position="108"/>
        <end position="136"/>
    </location>
</feature>
<dbReference type="GeneID" id="19342243"/>
<feature type="transmembrane region" description="Helical" evidence="2">
    <location>
        <begin position="316"/>
        <end position="333"/>
    </location>
</feature>
<gene>
    <name evidence="3" type="ORF">MYCFIDRAFT_84724</name>
</gene>
<name>M2ZD44_PSEFD</name>
<keyword evidence="2" id="KW-0472">Membrane</keyword>
<organism evidence="3 4">
    <name type="scientific">Pseudocercospora fijiensis (strain CIRAD86)</name>
    <name type="common">Black leaf streak disease fungus</name>
    <name type="synonym">Mycosphaerella fijiensis</name>
    <dbReference type="NCBI Taxonomy" id="383855"/>
    <lineage>
        <taxon>Eukaryota</taxon>
        <taxon>Fungi</taxon>
        <taxon>Dikarya</taxon>
        <taxon>Ascomycota</taxon>
        <taxon>Pezizomycotina</taxon>
        <taxon>Dothideomycetes</taxon>
        <taxon>Dothideomycetidae</taxon>
        <taxon>Mycosphaerellales</taxon>
        <taxon>Mycosphaerellaceae</taxon>
        <taxon>Pseudocercospora</taxon>
    </lineage>
</organism>
<feature type="compositionally biased region" description="Basic residues" evidence="1">
    <location>
        <begin position="1"/>
        <end position="10"/>
    </location>
</feature>
<accession>M2ZD44</accession>
<feature type="transmembrane region" description="Helical" evidence="2">
    <location>
        <begin position="371"/>
        <end position="391"/>
    </location>
</feature>
<dbReference type="VEuPathDB" id="FungiDB:MYCFIDRAFT_84724"/>
<feature type="transmembrane region" description="Helical" evidence="2">
    <location>
        <begin position="240"/>
        <end position="260"/>
    </location>
</feature>
<keyword evidence="2" id="KW-1133">Transmembrane helix</keyword>
<feature type="compositionally biased region" description="Basic and acidic residues" evidence="1">
    <location>
        <begin position="108"/>
        <end position="118"/>
    </location>
</feature>
<protein>
    <submittedName>
        <fullName evidence="3">Uncharacterized protein</fullName>
    </submittedName>
</protein>
<dbReference type="AlphaFoldDB" id="M2ZD44"/>
<dbReference type="KEGG" id="pfj:MYCFIDRAFT_84724"/>
<proteinExistence type="predicted"/>